<sequence length="89" mass="10140">MRQEFQLRFCQHSTSSTASTPRVQVHDVRCYISHVQRLKESWPCAGLPNNPSYRETTRAVSSSFSLSKTGVCDSETRLHPQQVAWTQEG</sequence>
<dbReference type="RefSeq" id="XP_068137889.1">
    <property type="nucleotide sequence ID" value="XM_068281788.1"/>
</dbReference>
<protein>
    <submittedName>
        <fullName evidence="1">Uncharacterized protein</fullName>
    </submittedName>
</protein>
<reference evidence="1 2" key="1">
    <citation type="journal article" date="2016" name="PLoS ONE">
        <title>Sequence Assembly of Yarrowia lipolytica Strain W29/CLIB89 Shows Transposable Element Diversity.</title>
        <authorList>
            <person name="Magnan C."/>
            <person name="Yu J."/>
            <person name="Chang I."/>
            <person name="Jahn E."/>
            <person name="Kanomata Y."/>
            <person name="Wu J."/>
            <person name="Zeller M."/>
            <person name="Oakes M."/>
            <person name="Baldi P."/>
            <person name="Sandmeyer S."/>
        </authorList>
    </citation>
    <scope>NUCLEOTIDE SEQUENCE [LARGE SCALE GENOMIC DNA]</scope>
    <source>
        <strain evidence="2">CLIB89(W29)</strain>
    </source>
</reference>
<gene>
    <name evidence="1" type="ORF">YALI1_A14483g</name>
</gene>
<dbReference type="EMBL" id="CP017553">
    <property type="protein sequence ID" value="AOW00646.1"/>
    <property type="molecule type" value="Genomic_DNA"/>
</dbReference>
<dbReference type="AlphaFoldDB" id="A0A1D8N4T9"/>
<evidence type="ECO:0000313" key="1">
    <source>
        <dbReference type="EMBL" id="AOW00646.1"/>
    </source>
</evidence>
<evidence type="ECO:0000313" key="2">
    <source>
        <dbReference type="Proteomes" id="UP000182444"/>
    </source>
</evidence>
<dbReference type="Proteomes" id="UP000182444">
    <property type="component" value="Chromosome 1A"/>
</dbReference>
<dbReference type="GeneID" id="94582449"/>
<accession>A0A1D8N4T9</accession>
<proteinExistence type="predicted"/>
<dbReference type="VEuPathDB" id="FungiDB:YALI1_A14483g"/>
<name>A0A1D8N4T9_YARLL</name>
<organism evidence="1 2">
    <name type="scientific">Yarrowia lipolytica</name>
    <name type="common">Candida lipolytica</name>
    <dbReference type="NCBI Taxonomy" id="4952"/>
    <lineage>
        <taxon>Eukaryota</taxon>
        <taxon>Fungi</taxon>
        <taxon>Dikarya</taxon>
        <taxon>Ascomycota</taxon>
        <taxon>Saccharomycotina</taxon>
        <taxon>Dipodascomycetes</taxon>
        <taxon>Dipodascales</taxon>
        <taxon>Dipodascales incertae sedis</taxon>
        <taxon>Yarrowia</taxon>
    </lineage>
</organism>